<evidence type="ECO:0000256" key="6">
    <source>
        <dbReference type="SAM" id="MobiDB-lite"/>
    </source>
</evidence>
<feature type="region of interest" description="Disordered" evidence="6">
    <location>
        <begin position="63"/>
        <end position="105"/>
    </location>
</feature>
<protein>
    <submittedName>
        <fullName evidence="8">Sodium pump decarboxylase gamma subunit</fullName>
    </submittedName>
</protein>
<feature type="compositionally biased region" description="Low complexity" evidence="6">
    <location>
        <begin position="74"/>
        <end position="102"/>
    </location>
</feature>
<evidence type="ECO:0000256" key="2">
    <source>
        <dbReference type="ARBA" id="ARBA00022475"/>
    </source>
</evidence>
<gene>
    <name evidence="8" type="ordered locus">Isop_1587</name>
</gene>
<sequence length="162" mass="16957">MNHSTSVCISWRGPVLVWANAADRGIAGLDEGIALMVVGVLVVFVALALVGLTINRISAAFQERPESSGESSHRSAGASSPSPSPSALAASKSKSESDPSSPFDGNPRTLAVLSAAAFVAIRRPVRVVSVRHFGDPAAFSAWRDQGRLLHQSSHALSRRTTS</sequence>
<feature type="compositionally biased region" description="Basic and acidic residues" evidence="6">
    <location>
        <begin position="63"/>
        <end position="73"/>
    </location>
</feature>
<keyword evidence="5 7" id="KW-0472">Membrane</keyword>
<evidence type="ECO:0000256" key="4">
    <source>
        <dbReference type="ARBA" id="ARBA00022989"/>
    </source>
</evidence>
<comment type="subcellular location">
    <subcellularLocation>
        <location evidence="1">Cell membrane</location>
    </subcellularLocation>
</comment>
<evidence type="ECO:0000313" key="9">
    <source>
        <dbReference type="Proteomes" id="UP000008631"/>
    </source>
</evidence>
<keyword evidence="3 7" id="KW-0812">Transmembrane</keyword>
<evidence type="ECO:0000256" key="1">
    <source>
        <dbReference type="ARBA" id="ARBA00004236"/>
    </source>
</evidence>
<evidence type="ECO:0000256" key="3">
    <source>
        <dbReference type="ARBA" id="ARBA00022692"/>
    </source>
</evidence>
<keyword evidence="9" id="KW-1185">Reference proteome</keyword>
<evidence type="ECO:0000256" key="7">
    <source>
        <dbReference type="SAM" id="Phobius"/>
    </source>
</evidence>
<dbReference type="GO" id="GO:0036376">
    <property type="term" value="P:sodium ion export across plasma membrane"/>
    <property type="evidence" value="ECO:0007669"/>
    <property type="project" value="InterPro"/>
</dbReference>
<dbReference type="InParanoid" id="E8QZN5"/>
<name>E8QZN5_ISOPI</name>
<accession>E8QZN5</accession>
<keyword evidence="2" id="KW-1003">Cell membrane</keyword>
<evidence type="ECO:0000256" key="5">
    <source>
        <dbReference type="ARBA" id="ARBA00023136"/>
    </source>
</evidence>
<dbReference type="STRING" id="575540.Isop_1587"/>
<dbReference type="KEGG" id="ipa:Isop_1587"/>
<organism evidence="8 9">
    <name type="scientific">Isosphaera pallida (strain ATCC 43644 / DSM 9630 / IS1B)</name>
    <dbReference type="NCBI Taxonomy" id="575540"/>
    <lineage>
        <taxon>Bacteria</taxon>
        <taxon>Pseudomonadati</taxon>
        <taxon>Planctomycetota</taxon>
        <taxon>Planctomycetia</taxon>
        <taxon>Isosphaerales</taxon>
        <taxon>Isosphaeraceae</taxon>
        <taxon>Isosphaera</taxon>
    </lineage>
</organism>
<dbReference type="Pfam" id="PF04277">
    <property type="entry name" value="OAD_gamma"/>
    <property type="match status" value="1"/>
</dbReference>
<dbReference type="AlphaFoldDB" id="E8QZN5"/>
<proteinExistence type="predicted"/>
<reference key="1">
    <citation type="submission" date="2010-11" db="EMBL/GenBank/DDBJ databases">
        <title>The complete sequence of chromosome of Isophaera pallida ATCC 43644.</title>
        <authorList>
            <consortium name="US DOE Joint Genome Institute (JGI-PGF)"/>
            <person name="Lucas S."/>
            <person name="Copeland A."/>
            <person name="Lapidus A."/>
            <person name="Bruce D."/>
            <person name="Goodwin L."/>
            <person name="Pitluck S."/>
            <person name="Kyrpides N."/>
            <person name="Mavromatis K."/>
            <person name="Pagani I."/>
            <person name="Ivanova N."/>
            <person name="Saunders E."/>
            <person name="Brettin T."/>
            <person name="Detter J.C."/>
            <person name="Han C."/>
            <person name="Tapia R."/>
            <person name="Land M."/>
            <person name="Hauser L."/>
            <person name="Markowitz V."/>
            <person name="Cheng J.-F."/>
            <person name="Hugenholtz P."/>
            <person name="Woyke T."/>
            <person name="Wu D."/>
            <person name="Eisen J.A."/>
        </authorList>
    </citation>
    <scope>NUCLEOTIDE SEQUENCE</scope>
    <source>
        <strain>ATCC 43644</strain>
    </source>
</reference>
<feature type="transmembrane region" description="Helical" evidence="7">
    <location>
        <begin position="33"/>
        <end position="54"/>
    </location>
</feature>
<dbReference type="EMBL" id="CP002353">
    <property type="protein sequence ID" value="ADV62171.1"/>
    <property type="molecule type" value="Genomic_DNA"/>
</dbReference>
<dbReference type="Proteomes" id="UP000008631">
    <property type="component" value="Chromosome"/>
</dbReference>
<keyword evidence="4 7" id="KW-1133">Transmembrane helix</keyword>
<reference evidence="8 9" key="2">
    <citation type="journal article" date="2011" name="Stand. Genomic Sci.">
        <title>Complete genome sequence of Isosphaera pallida type strain (IS1B).</title>
        <authorList>
            <consortium name="US DOE Joint Genome Institute (JGI-PGF)"/>
            <person name="Goker M."/>
            <person name="Cleland D."/>
            <person name="Saunders E."/>
            <person name="Lapidus A."/>
            <person name="Nolan M."/>
            <person name="Lucas S."/>
            <person name="Hammon N."/>
            <person name="Deshpande S."/>
            <person name="Cheng J.F."/>
            <person name="Tapia R."/>
            <person name="Han C."/>
            <person name="Goodwin L."/>
            <person name="Pitluck S."/>
            <person name="Liolios K."/>
            <person name="Pagani I."/>
            <person name="Ivanova N."/>
            <person name="Mavromatis K."/>
            <person name="Pati A."/>
            <person name="Chen A."/>
            <person name="Palaniappan K."/>
            <person name="Land M."/>
            <person name="Hauser L."/>
            <person name="Chang Y.J."/>
            <person name="Jeffries C.D."/>
            <person name="Detter J.C."/>
            <person name="Beck B."/>
            <person name="Woyke T."/>
            <person name="Bristow J."/>
            <person name="Eisen J.A."/>
            <person name="Markowitz V."/>
            <person name="Hugenholtz P."/>
            <person name="Kyrpides N.C."/>
            <person name="Klenk H.P."/>
        </authorList>
    </citation>
    <scope>NUCLEOTIDE SEQUENCE [LARGE SCALE GENOMIC DNA]</scope>
    <source>
        <strain evidence="9">ATCC 43644 / DSM 9630 / IS1B</strain>
    </source>
</reference>
<evidence type="ECO:0000313" key="8">
    <source>
        <dbReference type="EMBL" id="ADV62171.1"/>
    </source>
</evidence>
<dbReference type="GO" id="GO:0005886">
    <property type="term" value="C:plasma membrane"/>
    <property type="evidence" value="ECO:0007669"/>
    <property type="project" value="UniProtKB-SubCell"/>
</dbReference>
<dbReference type="RefSeq" id="WP_013564459.1">
    <property type="nucleotide sequence ID" value="NC_014962.1"/>
</dbReference>
<dbReference type="HOGENOM" id="CLU_1633175_0_0_0"/>
<dbReference type="GO" id="GO:0015081">
    <property type="term" value="F:sodium ion transmembrane transporter activity"/>
    <property type="evidence" value="ECO:0007669"/>
    <property type="project" value="InterPro"/>
</dbReference>
<dbReference type="InterPro" id="IPR005899">
    <property type="entry name" value="Na_pump_deCOase"/>
</dbReference>